<evidence type="ECO:0000256" key="8">
    <source>
        <dbReference type="ARBA" id="ARBA00022848"/>
    </source>
</evidence>
<evidence type="ECO:0000256" key="1">
    <source>
        <dbReference type="ARBA" id="ARBA00004154"/>
    </source>
</evidence>
<name>A0A673SYI6_SURSU</name>
<evidence type="ECO:0000256" key="7">
    <source>
        <dbReference type="ARBA" id="ARBA00022824"/>
    </source>
</evidence>
<dbReference type="FunFam" id="1.20.120.1630:FF:000002">
    <property type="entry name" value="Steroid 5 alpha-reductase 1"/>
    <property type="match status" value="1"/>
</dbReference>
<dbReference type="InterPro" id="IPR039357">
    <property type="entry name" value="SRD5A/TECR"/>
</dbReference>
<reference evidence="19" key="3">
    <citation type="submission" date="2025-09" db="UniProtKB">
        <authorList>
            <consortium name="Ensembl"/>
        </authorList>
    </citation>
    <scope>IDENTIFICATION</scope>
</reference>
<keyword evidence="10" id="KW-0726">Sexual differentiation</keyword>
<evidence type="ECO:0000256" key="15">
    <source>
        <dbReference type="ARBA" id="ARBA00048292"/>
    </source>
</evidence>
<keyword evidence="7" id="KW-0256">Endoplasmic reticulum</keyword>
<evidence type="ECO:0000256" key="5">
    <source>
        <dbReference type="ARBA" id="ARBA00022692"/>
    </source>
</evidence>
<evidence type="ECO:0000256" key="9">
    <source>
        <dbReference type="ARBA" id="ARBA00022857"/>
    </source>
</evidence>
<protein>
    <recommendedName>
        <fullName evidence="4">3-oxo-5alpha-steroid 4-dehydrogenase (NADP(+))</fullName>
        <ecNumber evidence="4">1.3.1.22</ecNumber>
    </recommendedName>
</protein>
<reference evidence="19" key="2">
    <citation type="submission" date="2025-08" db="UniProtKB">
        <authorList>
            <consortium name="Ensembl"/>
        </authorList>
    </citation>
    <scope>IDENTIFICATION</scope>
</reference>
<dbReference type="GO" id="GO:0005789">
    <property type="term" value="C:endoplasmic reticulum membrane"/>
    <property type="evidence" value="ECO:0007669"/>
    <property type="project" value="UniProtKB-SubCell"/>
</dbReference>
<organism evidence="19 20">
    <name type="scientific">Suricata suricatta</name>
    <name type="common">Meerkat</name>
    <dbReference type="NCBI Taxonomy" id="37032"/>
    <lineage>
        <taxon>Eukaryota</taxon>
        <taxon>Metazoa</taxon>
        <taxon>Chordata</taxon>
        <taxon>Craniata</taxon>
        <taxon>Vertebrata</taxon>
        <taxon>Euteleostomi</taxon>
        <taxon>Mammalia</taxon>
        <taxon>Eutheria</taxon>
        <taxon>Laurasiatheria</taxon>
        <taxon>Carnivora</taxon>
        <taxon>Feliformia</taxon>
        <taxon>Herpestidae</taxon>
        <taxon>Suricata</taxon>
    </lineage>
</organism>
<feature type="domain" description="3-oxo-5-alpha-steroid 4-dehydrogenase C-terminal" evidence="18">
    <location>
        <begin position="102"/>
        <end position="251"/>
    </location>
</feature>
<dbReference type="GO" id="GO:0030154">
    <property type="term" value="P:cell differentiation"/>
    <property type="evidence" value="ECO:0007669"/>
    <property type="project" value="UniProtKB-KW"/>
</dbReference>
<keyword evidence="13" id="KW-0443">Lipid metabolism</keyword>
<evidence type="ECO:0000256" key="17">
    <source>
        <dbReference type="SAM" id="MobiDB-lite"/>
    </source>
</evidence>
<keyword evidence="12" id="KW-0560">Oxidoreductase</keyword>
<dbReference type="AlphaFoldDB" id="A0A673SYI6"/>
<evidence type="ECO:0000256" key="13">
    <source>
        <dbReference type="ARBA" id="ARBA00023098"/>
    </source>
</evidence>
<dbReference type="Pfam" id="PF02544">
    <property type="entry name" value="Steroid_dh"/>
    <property type="match status" value="1"/>
</dbReference>
<feature type="region of interest" description="Disordered" evidence="17">
    <location>
        <begin position="25"/>
        <end position="50"/>
    </location>
</feature>
<evidence type="ECO:0000256" key="2">
    <source>
        <dbReference type="ARBA" id="ARBA00004477"/>
    </source>
</evidence>
<dbReference type="PANTHER" id="PTHR10556:SF57">
    <property type="entry name" value="3-OXO-5-ALPHA-STEROID 4-DEHYDROGENASE 1"/>
    <property type="match status" value="1"/>
</dbReference>
<keyword evidence="11" id="KW-1133">Transmembrane helix</keyword>
<dbReference type="Gene3D" id="1.20.120.1630">
    <property type="match status" value="1"/>
</dbReference>
<sequence length="251" mass="28332">VVLEELVLLDDLGVPAFPALRNEIGLDSGPGEPPRAVPQASGAGRRTGARPELPSLAVPLWVCTRTAAERLRHAPNRVLLAMFLVHYAQRSLIFPFLIRGGKTMPLYTCVLAFMFCTYNGYLQSRYLSQYAVYADGWVTDPRFLAGCCMWLLGMLVNIHSDHILRNLRKPGETGYKIPRGGFFEYVTAANYFGEVVEWCGFGLASWSVQGGAFAGFTFCNLLSRAQHHHQWYLEKFEDYPKFRKIIIPFLF</sequence>
<keyword evidence="20" id="KW-1185">Reference proteome</keyword>
<dbReference type="GO" id="GO:0006702">
    <property type="term" value="P:androgen biosynthetic process"/>
    <property type="evidence" value="ECO:0007669"/>
    <property type="project" value="UniProtKB-ARBA"/>
</dbReference>
<dbReference type="OMA" id="MFCVYNG"/>
<dbReference type="Ensembl" id="ENSSSUT00005007167.1">
    <property type="protein sequence ID" value="ENSSSUP00005006197.1"/>
    <property type="gene ID" value="ENSSSUG00005004017.1"/>
</dbReference>
<dbReference type="EC" id="1.3.1.22" evidence="4"/>
<keyword evidence="6" id="KW-0221">Differentiation</keyword>
<keyword evidence="5" id="KW-0812">Transmembrane</keyword>
<keyword evidence="9" id="KW-0521">NADP</keyword>
<evidence type="ECO:0000256" key="12">
    <source>
        <dbReference type="ARBA" id="ARBA00023002"/>
    </source>
</evidence>
<comment type="subcellular location">
    <subcellularLocation>
        <location evidence="2">Endoplasmic reticulum membrane</location>
        <topology evidence="2">Multi-pass membrane protein</topology>
    </subcellularLocation>
    <subcellularLocation>
        <location evidence="1">Microsome membrane</location>
        <topology evidence="1">Multi-pass membrane protein</topology>
    </subcellularLocation>
</comment>
<evidence type="ECO:0000313" key="19">
    <source>
        <dbReference type="Ensembl" id="ENSSSUP00005006197.1"/>
    </source>
</evidence>
<evidence type="ECO:0000256" key="14">
    <source>
        <dbReference type="ARBA" id="ARBA00023136"/>
    </source>
</evidence>
<dbReference type="GO" id="GO:0047751">
    <property type="term" value="F:3-oxo-5-alpha-steroid 4-dehydrogenase (NADP+) activity"/>
    <property type="evidence" value="ECO:0007669"/>
    <property type="project" value="UniProtKB-EC"/>
</dbReference>
<comment type="catalytic activity">
    <reaction evidence="15">
        <text>5alpha-pregnane-3,20-dione + NADP(+) = progesterone + NADPH + H(+)</text>
        <dbReference type="Rhea" id="RHEA:21952"/>
        <dbReference type="ChEBI" id="CHEBI:15378"/>
        <dbReference type="ChEBI" id="CHEBI:17026"/>
        <dbReference type="ChEBI" id="CHEBI:28952"/>
        <dbReference type="ChEBI" id="CHEBI:57783"/>
        <dbReference type="ChEBI" id="CHEBI:58349"/>
        <dbReference type="EC" id="1.3.1.22"/>
    </reaction>
    <physiologicalReaction direction="right-to-left" evidence="15">
        <dbReference type="Rhea" id="RHEA:21954"/>
    </physiologicalReaction>
</comment>
<evidence type="ECO:0000256" key="11">
    <source>
        <dbReference type="ARBA" id="ARBA00022989"/>
    </source>
</evidence>
<evidence type="ECO:0000259" key="18">
    <source>
        <dbReference type="Pfam" id="PF02544"/>
    </source>
</evidence>
<comment type="catalytic activity">
    <reaction evidence="16">
        <text>17beta-hydroxy-5alpha-androstan-3-one + NADP(+) = testosterone + NADPH + H(+)</text>
        <dbReference type="Rhea" id="RHEA:50820"/>
        <dbReference type="ChEBI" id="CHEBI:15378"/>
        <dbReference type="ChEBI" id="CHEBI:16330"/>
        <dbReference type="ChEBI" id="CHEBI:17347"/>
        <dbReference type="ChEBI" id="CHEBI:57783"/>
        <dbReference type="ChEBI" id="CHEBI:58349"/>
        <dbReference type="EC" id="1.3.1.22"/>
    </reaction>
    <physiologicalReaction direction="right-to-left" evidence="16">
        <dbReference type="Rhea" id="RHEA:50822"/>
    </physiologicalReaction>
</comment>
<keyword evidence="14" id="KW-0472">Membrane</keyword>
<gene>
    <name evidence="19" type="primary">SRD5A1</name>
</gene>
<evidence type="ECO:0000256" key="3">
    <source>
        <dbReference type="ARBA" id="ARBA00007742"/>
    </source>
</evidence>
<dbReference type="GO" id="GO:0007548">
    <property type="term" value="P:sex differentiation"/>
    <property type="evidence" value="ECO:0007669"/>
    <property type="project" value="UniProtKB-KW"/>
</dbReference>
<evidence type="ECO:0000256" key="10">
    <source>
        <dbReference type="ARBA" id="ARBA00022928"/>
    </source>
</evidence>
<evidence type="ECO:0000256" key="4">
    <source>
        <dbReference type="ARBA" id="ARBA00012049"/>
    </source>
</evidence>
<reference evidence="19 20" key="1">
    <citation type="submission" date="2019-05" db="EMBL/GenBank/DDBJ databases">
        <title>A Chromosome-scale Meerkat (S. suricatta) Genome Assembly.</title>
        <authorList>
            <person name="Dudchenko O."/>
            <person name="Lieberman Aiden E."/>
            <person name="Tung J."/>
            <person name="Barreiro L.B."/>
            <person name="Clutton-Brock T.H."/>
        </authorList>
    </citation>
    <scope>NUCLEOTIDE SEQUENCE [LARGE SCALE GENOMIC DNA]</scope>
</reference>
<dbReference type="Proteomes" id="UP000472268">
    <property type="component" value="Chromosome 6"/>
</dbReference>
<evidence type="ECO:0000256" key="16">
    <source>
        <dbReference type="ARBA" id="ARBA00049397"/>
    </source>
</evidence>
<dbReference type="PROSITE" id="PS50244">
    <property type="entry name" value="S5A_REDUCTASE"/>
    <property type="match status" value="1"/>
</dbReference>
<proteinExistence type="inferred from homology"/>
<keyword evidence="8" id="KW-0492">Microsome</keyword>
<dbReference type="PANTHER" id="PTHR10556">
    <property type="entry name" value="3-OXO-5-ALPHA-STEROID 4-DEHYDROGENASE"/>
    <property type="match status" value="1"/>
</dbReference>
<dbReference type="InterPro" id="IPR001104">
    <property type="entry name" value="3-oxo-5_a-steroid_4-DH_C"/>
</dbReference>
<evidence type="ECO:0000313" key="20">
    <source>
        <dbReference type="Proteomes" id="UP000472268"/>
    </source>
</evidence>
<comment type="similarity">
    <text evidence="3">Belongs to the steroid 5-alpha reductase family.</text>
</comment>
<accession>A0A673SYI6</accession>
<evidence type="ECO:0000256" key="6">
    <source>
        <dbReference type="ARBA" id="ARBA00022782"/>
    </source>
</evidence>